<protein>
    <submittedName>
        <fullName evidence="1">Uncharacterized protein</fullName>
    </submittedName>
</protein>
<comment type="caution">
    <text evidence="1">The sequence shown here is derived from an EMBL/GenBank/DDBJ whole genome shotgun (WGS) entry which is preliminary data.</text>
</comment>
<keyword evidence="2" id="KW-1185">Reference proteome</keyword>
<organism evidence="1 2">
    <name type="scientific">Lecanicillium saksenae</name>
    <dbReference type="NCBI Taxonomy" id="468837"/>
    <lineage>
        <taxon>Eukaryota</taxon>
        <taxon>Fungi</taxon>
        <taxon>Dikarya</taxon>
        <taxon>Ascomycota</taxon>
        <taxon>Pezizomycotina</taxon>
        <taxon>Sordariomycetes</taxon>
        <taxon>Hypocreomycetidae</taxon>
        <taxon>Hypocreales</taxon>
        <taxon>Cordycipitaceae</taxon>
        <taxon>Lecanicillium</taxon>
    </lineage>
</organism>
<sequence length="255" mass="27291">MGQSPPGTPQGPHSGIHRHRSTPSGSSDAGSNKYRKLQPAPVPAHRNWANKPELKTIPYDHKETGSSAALPSSGPTQIRGWNVNQPRKRSKAEKQERSGAATTKAKGKGKAKAKTPPPAPTKVQFRDPLPGLPPLCPRDQPHETGEQKQGVYKSLSPVPEAQNEPPARSTSVTSKSESTPESLRLRAKAQRKMTSEAAAGSSSPAKRKTRRPRAKRETPVPLPIPPTVAVAASASSLTPPATFMRSNEHHIASRS</sequence>
<name>A0ACC1QE44_9HYPO</name>
<dbReference type="EMBL" id="JANAKD010003233">
    <property type="protein sequence ID" value="KAJ3472330.1"/>
    <property type="molecule type" value="Genomic_DNA"/>
</dbReference>
<evidence type="ECO:0000313" key="2">
    <source>
        <dbReference type="Proteomes" id="UP001148737"/>
    </source>
</evidence>
<proteinExistence type="predicted"/>
<dbReference type="Proteomes" id="UP001148737">
    <property type="component" value="Unassembled WGS sequence"/>
</dbReference>
<accession>A0ACC1QE44</accession>
<evidence type="ECO:0000313" key="1">
    <source>
        <dbReference type="EMBL" id="KAJ3472330.1"/>
    </source>
</evidence>
<gene>
    <name evidence="1" type="ORF">NLG97_g11081</name>
</gene>
<reference evidence="1" key="1">
    <citation type="submission" date="2022-07" db="EMBL/GenBank/DDBJ databases">
        <title>Genome Sequence of Lecanicillium saksenae.</title>
        <authorList>
            <person name="Buettner E."/>
        </authorList>
    </citation>
    <scope>NUCLEOTIDE SEQUENCE</scope>
    <source>
        <strain evidence="1">VT-O1</strain>
    </source>
</reference>